<evidence type="ECO:0000259" key="15">
    <source>
        <dbReference type="PROSITE" id="PS50011"/>
    </source>
</evidence>
<dbReference type="InterPro" id="IPR058783">
    <property type="entry name" value="IREH1/IRE-like_N"/>
</dbReference>
<dbReference type="PANTHER" id="PTHR24356">
    <property type="entry name" value="SERINE/THREONINE-PROTEIN KINASE"/>
    <property type="match status" value="1"/>
</dbReference>
<dbReference type="InterPro" id="IPR008271">
    <property type="entry name" value="Ser/Thr_kinase_AS"/>
</dbReference>
<dbReference type="CDD" id="cd05579">
    <property type="entry name" value="STKc_MAST_like"/>
    <property type="match status" value="1"/>
</dbReference>
<keyword evidence="18" id="KW-1185">Reference proteome</keyword>
<dbReference type="PROSITE" id="PS50011">
    <property type="entry name" value="PROTEIN_KINASE_DOM"/>
    <property type="match status" value="1"/>
</dbReference>
<dbReference type="GO" id="GO:0004674">
    <property type="term" value="F:protein serine/threonine kinase activity"/>
    <property type="evidence" value="ECO:0007669"/>
    <property type="project" value="UniProtKB-KW"/>
</dbReference>
<keyword evidence="6" id="KW-0479">Metal-binding</keyword>
<evidence type="ECO:0000256" key="5">
    <source>
        <dbReference type="ARBA" id="ARBA00022679"/>
    </source>
</evidence>
<evidence type="ECO:0000256" key="13">
    <source>
        <dbReference type="ARBA" id="ARBA00048679"/>
    </source>
</evidence>
<keyword evidence="8" id="KW-0863">Zinc-finger</keyword>
<dbReference type="Gene3D" id="1.10.510.10">
    <property type="entry name" value="Transferase(Phosphotransferase) domain 1"/>
    <property type="match status" value="1"/>
</dbReference>
<evidence type="ECO:0000313" key="17">
    <source>
        <dbReference type="EMBL" id="KAG2630847.1"/>
    </source>
</evidence>
<dbReference type="InterPro" id="IPR050236">
    <property type="entry name" value="Ser_Thr_kinase_AGC"/>
</dbReference>
<comment type="similarity">
    <text evidence="1">Belongs to the protein kinase superfamily. AGC Ser/Thr protein kinase family.</text>
</comment>
<dbReference type="Proteomes" id="UP000823388">
    <property type="component" value="Chromosome 3K"/>
</dbReference>
<dbReference type="FunFam" id="3.30.200.20:FF:000147">
    <property type="entry name" value="probable serine/threonine protein kinase IREH1"/>
    <property type="match status" value="1"/>
</dbReference>
<gene>
    <name evidence="17" type="ORF">PVAP13_3KG553400</name>
</gene>
<protein>
    <recommendedName>
        <fullName evidence="2">non-specific serine/threonine protein kinase</fullName>
        <ecNumber evidence="2">2.7.11.1</ecNumber>
    </recommendedName>
</protein>
<comment type="catalytic activity">
    <reaction evidence="12">
        <text>L-threonyl-[protein] + ATP = O-phospho-L-threonyl-[protein] + ADP + H(+)</text>
        <dbReference type="Rhea" id="RHEA:46608"/>
        <dbReference type="Rhea" id="RHEA-COMP:11060"/>
        <dbReference type="Rhea" id="RHEA-COMP:11605"/>
        <dbReference type="ChEBI" id="CHEBI:15378"/>
        <dbReference type="ChEBI" id="CHEBI:30013"/>
        <dbReference type="ChEBI" id="CHEBI:30616"/>
        <dbReference type="ChEBI" id="CHEBI:61977"/>
        <dbReference type="ChEBI" id="CHEBI:456216"/>
        <dbReference type="EC" id="2.7.11.1"/>
    </reaction>
</comment>
<feature type="domain" description="AGC-kinase C-terminal" evidence="16">
    <location>
        <begin position="913"/>
        <end position="1018"/>
    </location>
</feature>
<keyword evidence="3" id="KW-0723">Serine/threonine-protein kinase</keyword>
<feature type="region of interest" description="Disordered" evidence="14">
    <location>
        <begin position="794"/>
        <end position="813"/>
    </location>
</feature>
<keyword evidence="4" id="KW-0597">Phosphoprotein</keyword>
<feature type="domain" description="Protein kinase" evidence="15">
    <location>
        <begin position="623"/>
        <end position="912"/>
    </location>
</feature>
<evidence type="ECO:0000313" key="18">
    <source>
        <dbReference type="Proteomes" id="UP000823388"/>
    </source>
</evidence>
<dbReference type="InterPro" id="IPR011009">
    <property type="entry name" value="Kinase-like_dom_sf"/>
</dbReference>
<keyword evidence="10" id="KW-0862">Zinc</keyword>
<keyword evidence="11" id="KW-0067">ATP-binding</keyword>
<comment type="catalytic activity">
    <reaction evidence="13">
        <text>L-seryl-[protein] + ATP = O-phospho-L-seryl-[protein] + ADP + H(+)</text>
        <dbReference type="Rhea" id="RHEA:17989"/>
        <dbReference type="Rhea" id="RHEA-COMP:9863"/>
        <dbReference type="Rhea" id="RHEA-COMP:11604"/>
        <dbReference type="ChEBI" id="CHEBI:15378"/>
        <dbReference type="ChEBI" id="CHEBI:29999"/>
        <dbReference type="ChEBI" id="CHEBI:30616"/>
        <dbReference type="ChEBI" id="CHEBI:83421"/>
        <dbReference type="ChEBI" id="CHEBI:456216"/>
        <dbReference type="EC" id="2.7.11.1"/>
    </reaction>
</comment>
<evidence type="ECO:0000256" key="7">
    <source>
        <dbReference type="ARBA" id="ARBA00022741"/>
    </source>
</evidence>
<evidence type="ECO:0000256" key="6">
    <source>
        <dbReference type="ARBA" id="ARBA00022723"/>
    </source>
</evidence>
<dbReference type="PROSITE" id="PS51285">
    <property type="entry name" value="AGC_KINASE_CTER"/>
    <property type="match status" value="1"/>
</dbReference>
<dbReference type="EC" id="2.7.11.1" evidence="2"/>
<dbReference type="PROSITE" id="PS00108">
    <property type="entry name" value="PROTEIN_KINASE_ST"/>
    <property type="match status" value="1"/>
</dbReference>
<evidence type="ECO:0000256" key="11">
    <source>
        <dbReference type="ARBA" id="ARBA00022840"/>
    </source>
</evidence>
<keyword evidence="7" id="KW-0547">Nucleotide-binding</keyword>
<dbReference type="SUPFAM" id="SSF56112">
    <property type="entry name" value="Protein kinase-like (PK-like)"/>
    <property type="match status" value="1"/>
</dbReference>
<evidence type="ECO:0000256" key="8">
    <source>
        <dbReference type="ARBA" id="ARBA00022771"/>
    </source>
</evidence>
<keyword evidence="9" id="KW-0418">Kinase</keyword>
<proteinExistence type="inferred from homology"/>
<organism evidence="17 18">
    <name type="scientific">Panicum virgatum</name>
    <name type="common">Blackwell switchgrass</name>
    <dbReference type="NCBI Taxonomy" id="38727"/>
    <lineage>
        <taxon>Eukaryota</taxon>
        <taxon>Viridiplantae</taxon>
        <taxon>Streptophyta</taxon>
        <taxon>Embryophyta</taxon>
        <taxon>Tracheophyta</taxon>
        <taxon>Spermatophyta</taxon>
        <taxon>Magnoliopsida</taxon>
        <taxon>Liliopsida</taxon>
        <taxon>Poales</taxon>
        <taxon>Poaceae</taxon>
        <taxon>PACMAD clade</taxon>
        <taxon>Panicoideae</taxon>
        <taxon>Panicodae</taxon>
        <taxon>Paniceae</taxon>
        <taxon>Panicinae</taxon>
        <taxon>Panicum</taxon>
        <taxon>Panicum sect. Hiantes</taxon>
    </lineage>
</organism>
<evidence type="ECO:0000256" key="2">
    <source>
        <dbReference type="ARBA" id="ARBA00012513"/>
    </source>
</evidence>
<evidence type="ECO:0000256" key="9">
    <source>
        <dbReference type="ARBA" id="ARBA00022777"/>
    </source>
</evidence>
<reference evidence="17" key="1">
    <citation type="submission" date="2020-05" db="EMBL/GenBank/DDBJ databases">
        <title>WGS assembly of Panicum virgatum.</title>
        <authorList>
            <person name="Lovell J.T."/>
            <person name="Jenkins J."/>
            <person name="Shu S."/>
            <person name="Juenger T.E."/>
            <person name="Schmutz J."/>
        </authorList>
    </citation>
    <scope>NUCLEOTIDE SEQUENCE</scope>
    <source>
        <strain evidence="17">AP13</strain>
    </source>
</reference>
<dbReference type="OrthoDB" id="162894at2759"/>
<dbReference type="InterPro" id="IPR000961">
    <property type="entry name" value="AGC-kinase_C"/>
</dbReference>
<feature type="compositionally biased region" description="Low complexity" evidence="14">
    <location>
        <begin position="277"/>
        <end position="286"/>
    </location>
</feature>
<dbReference type="EMBL" id="CM029041">
    <property type="protein sequence ID" value="KAG2630847.1"/>
    <property type="molecule type" value="Genomic_DNA"/>
</dbReference>
<evidence type="ECO:0000256" key="10">
    <source>
        <dbReference type="ARBA" id="ARBA00022833"/>
    </source>
</evidence>
<dbReference type="Gene3D" id="3.30.200.20">
    <property type="entry name" value="Phosphorylase Kinase, domain 1"/>
    <property type="match status" value="1"/>
</dbReference>
<name>A0A8T0V912_PANVG</name>
<dbReference type="AlphaFoldDB" id="A0A8T0V912"/>
<dbReference type="GO" id="GO:0035556">
    <property type="term" value="P:intracellular signal transduction"/>
    <property type="evidence" value="ECO:0007669"/>
    <property type="project" value="TreeGrafter"/>
</dbReference>
<comment type="caution">
    <text evidence="17">The sequence shown here is derived from an EMBL/GenBank/DDBJ whole genome shotgun (WGS) entry which is preliminary data.</text>
</comment>
<dbReference type="InterPro" id="IPR000719">
    <property type="entry name" value="Prot_kinase_dom"/>
</dbReference>
<evidence type="ECO:0000256" key="1">
    <source>
        <dbReference type="ARBA" id="ARBA00009903"/>
    </source>
</evidence>
<accession>A0A8T0V912</accession>
<evidence type="ECO:0000256" key="4">
    <source>
        <dbReference type="ARBA" id="ARBA00022553"/>
    </source>
</evidence>
<dbReference type="Pfam" id="PF26031">
    <property type="entry name" value="IREH1"/>
    <property type="match status" value="1"/>
</dbReference>
<evidence type="ECO:0000259" key="16">
    <source>
        <dbReference type="PROSITE" id="PS51285"/>
    </source>
</evidence>
<dbReference type="SMART" id="SM00220">
    <property type="entry name" value="S_TKc"/>
    <property type="match status" value="1"/>
</dbReference>
<dbReference type="PANTHER" id="PTHR24356:SF395">
    <property type="entry name" value="SERINE_THREONINE PROTEIN KINASE IRE-RELATED"/>
    <property type="match status" value="1"/>
</dbReference>
<evidence type="ECO:0000256" key="12">
    <source>
        <dbReference type="ARBA" id="ARBA00047899"/>
    </source>
</evidence>
<keyword evidence="5" id="KW-0808">Transferase</keyword>
<dbReference type="GO" id="GO:0008270">
    <property type="term" value="F:zinc ion binding"/>
    <property type="evidence" value="ECO:0007669"/>
    <property type="project" value="UniProtKB-KW"/>
</dbReference>
<evidence type="ECO:0000256" key="3">
    <source>
        <dbReference type="ARBA" id="ARBA00022527"/>
    </source>
</evidence>
<sequence length="1035" mass="113500">MSGPQAKGGGARGRPAVVDAAGCAREMDSPRFRAILRATSGRRKRPPDVKSFSHELSGAAPGAMRSKMVRGGGGPEELIGAIRTKFVRLKEEVDSELGVFAGDLVGALERGDEPDEERRLALEDLLVAAQRCAEMSPEELWARCEGIVQGLDDRRQELPAGFPKQAHTRILFILTRCTRLLQFRKELAADEGGHHVLGLHQLSDLGLFPGGDPLGRKSTSSLTELKERLIRRRMLEHKHLTLDFDFSSPAAADQHSPSSGKMASWKKLPSPAEKKNAGGADTTKAAAADEKKQQPIISRQQGKASVDEIVERVDAASIHPDGLACLAGGAAAANLEAVPSRYPEAQQIIVDGKPRMICRICDFEIPMAHAEGHFVVCTLADRCDAKGHTADQRLLRVAEVLDRVLASFESRGFSGERASSSSESDASSFPNAAADNDAGLSHLLSVPSAELFPEGALTPASGSLPPSPLLTPRSSHAAESSSSSQPTNKQKHRGALAELENFQQIESLLAIARGIESIKSSEYNSLEDLSSYLEDLNAVIDTRKVDALVVETFGRRIAKLLQEKFMQLCGQIDDMNAGGDQQLLHPIDEDGPMESSVSSRTSQALNAAGNAARFKERTSIEDFEIIKPISRGAFGRVFLARKRVTGDLFAIKVLRKADMIRKNAVESILAERDILISARTPFVVRFFYSFTCRENLYLVMEYLNGGDLYSLLRNLGCLHEDMARTYIAELVLALEYLHSMNVIHRDLKPDNLLIGRDGHIKLTDFGLSKVGLINSTDDLSGPDVSSVLLGDHQPADAEQRAQQRQQRQKQTAVGTPDYLAPEILLGMTHGPTADWWSVGIILFELLVGIPPFNAEHPQIIFDNIMNREIPWPHVPEELSFEAYDLIDKLLMENPVQRLGATGAGEVKAHPFFKDINWDMLARQKVAFIPSTDDEYDTSYFACRHAWGTADEHVNAPGNEYDDRSETSSMSCCSSPHSCDYEEDGDECGSMEEFGAPLSVKYSFSNFSFKNISQLASMNYDLITKHNEDPLQSSKS</sequence>
<dbReference type="Pfam" id="PF00069">
    <property type="entry name" value="Pkinase"/>
    <property type="match status" value="1"/>
</dbReference>
<dbReference type="GO" id="GO:0005524">
    <property type="term" value="F:ATP binding"/>
    <property type="evidence" value="ECO:0007669"/>
    <property type="project" value="UniProtKB-KW"/>
</dbReference>
<feature type="region of interest" description="Disordered" evidence="14">
    <location>
        <begin position="248"/>
        <end position="303"/>
    </location>
</feature>
<evidence type="ECO:0000256" key="14">
    <source>
        <dbReference type="SAM" id="MobiDB-lite"/>
    </source>
</evidence>
<feature type="compositionally biased region" description="Low complexity" evidence="14">
    <location>
        <begin position="457"/>
        <end position="484"/>
    </location>
</feature>
<feature type="region of interest" description="Disordered" evidence="14">
    <location>
        <begin position="457"/>
        <end position="493"/>
    </location>
</feature>